<comment type="subcellular location">
    <subcellularLocation>
        <location evidence="1">Cell membrane</location>
        <topology evidence="1">Multi-pass membrane protein</topology>
    </subcellularLocation>
</comment>
<proteinExistence type="predicted"/>
<evidence type="ECO:0000256" key="5">
    <source>
        <dbReference type="ARBA" id="ARBA00023136"/>
    </source>
</evidence>
<sequence length="488" mass="50716">MSGGETIGVEVVSETDDDRLKSRFKLIVRSAMQYSAGSLITIVGSILRVGVAARVLSDTENGAWLGLQLLLNYGTNAHLGSLFGAYRSVPLLRAKGESADALREKETAFGVILVASVAAVVALGVLAPIVTGVNAIVTLALASVYLVVNLLRSYFVTMTKADSRFKELSVGYALGGIVTLPSLAFVIFWKLNGLLLAMAVPALVETSYLVRHAGIPRPNIDRLRLRTQLRVGGMTVAITVTTLMLTTADRTTMLRLCGPEATGLYYIGANIVALLPSLTSLPLGVLTPQFFEAVGRGDDIYPFVERPMKVMSFVVAGVVGIGAALLPTAVHHVWPNHVAGLSAAIVALFSTSVTVLAGLVTNVYYALDRQGGLVVIVGGSSLLAFAAAGVGIHLWGGAIVGAVVGSALVMIIMHFVSITVAMSLMGKTRAAGLRLAATSLVPTACVAGAVTCVSLIVPGWYAGTVGGAMAMLASIALLLGCFVPVARR</sequence>
<keyword evidence="3 6" id="KW-0812">Transmembrane</keyword>
<dbReference type="AlphaFoldDB" id="A0A0K1Q5N6"/>
<evidence type="ECO:0000256" key="2">
    <source>
        <dbReference type="ARBA" id="ARBA00022475"/>
    </source>
</evidence>
<feature type="transmembrane region" description="Helical" evidence="6">
    <location>
        <begin position="31"/>
        <end position="51"/>
    </location>
</feature>
<dbReference type="InterPro" id="IPR050833">
    <property type="entry name" value="Poly_Biosynth_Transport"/>
</dbReference>
<keyword evidence="2" id="KW-1003">Cell membrane</keyword>
<protein>
    <recommendedName>
        <fullName evidence="9">Polysaccharide biosynthesis protein</fullName>
    </recommendedName>
</protein>
<feature type="transmembrane region" description="Helical" evidence="6">
    <location>
        <begin position="340"/>
        <end position="365"/>
    </location>
</feature>
<evidence type="ECO:0000313" key="7">
    <source>
        <dbReference type="EMBL" id="AKV01141.1"/>
    </source>
</evidence>
<dbReference type="EMBL" id="CP012333">
    <property type="protein sequence ID" value="AKV01141.1"/>
    <property type="molecule type" value="Genomic_DNA"/>
</dbReference>
<feature type="transmembrane region" description="Helical" evidence="6">
    <location>
        <begin position="135"/>
        <end position="156"/>
    </location>
</feature>
<evidence type="ECO:0000256" key="4">
    <source>
        <dbReference type="ARBA" id="ARBA00022989"/>
    </source>
</evidence>
<name>A0A0K1Q5N6_9BACT</name>
<feature type="transmembrane region" description="Helical" evidence="6">
    <location>
        <begin position="436"/>
        <end position="461"/>
    </location>
</feature>
<keyword evidence="5 6" id="KW-0472">Membrane</keyword>
<feature type="transmembrane region" description="Helical" evidence="6">
    <location>
        <begin position="372"/>
        <end position="392"/>
    </location>
</feature>
<dbReference type="GO" id="GO:0005886">
    <property type="term" value="C:plasma membrane"/>
    <property type="evidence" value="ECO:0007669"/>
    <property type="project" value="UniProtKB-SubCell"/>
</dbReference>
<feature type="transmembrane region" description="Helical" evidence="6">
    <location>
        <begin position="168"/>
        <end position="188"/>
    </location>
</feature>
<feature type="transmembrane region" description="Helical" evidence="6">
    <location>
        <begin position="194"/>
        <end position="210"/>
    </location>
</feature>
<evidence type="ECO:0000256" key="6">
    <source>
        <dbReference type="SAM" id="Phobius"/>
    </source>
</evidence>
<accession>A0A0K1Q5N6</accession>
<feature type="transmembrane region" description="Helical" evidence="6">
    <location>
        <begin position="231"/>
        <end position="248"/>
    </location>
</feature>
<gene>
    <name evidence="7" type="ORF">AKJ09_07804</name>
</gene>
<evidence type="ECO:0000313" key="8">
    <source>
        <dbReference type="Proteomes" id="UP000064967"/>
    </source>
</evidence>
<reference evidence="7 8" key="1">
    <citation type="submission" date="2015-08" db="EMBL/GenBank/DDBJ databases">
        <authorList>
            <person name="Babu N.S."/>
            <person name="Beckwith C.J."/>
            <person name="Beseler K.G."/>
            <person name="Brison A."/>
            <person name="Carone J.V."/>
            <person name="Caskin T.P."/>
            <person name="Diamond M."/>
            <person name="Durham M.E."/>
            <person name="Foxe J.M."/>
            <person name="Go M."/>
            <person name="Henderson B.A."/>
            <person name="Jones I.B."/>
            <person name="McGettigan J.A."/>
            <person name="Micheletti S.J."/>
            <person name="Nasrallah M.E."/>
            <person name="Ortiz D."/>
            <person name="Piller C.R."/>
            <person name="Privatt S.R."/>
            <person name="Schneider S.L."/>
            <person name="Sharp S."/>
            <person name="Smith T.C."/>
            <person name="Stanton J.D."/>
            <person name="Ullery H.E."/>
            <person name="Wilson R.J."/>
            <person name="Serrano M.G."/>
            <person name="Buck G."/>
            <person name="Lee V."/>
            <person name="Wang Y."/>
            <person name="Carvalho R."/>
            <person name="Voegtly L."/>
            <person name="Shi R."/>
            <person name="Duckworth R."/>
            <person name="Johnson A."/>
            <person name="Loviza R."/>
            <person name="Walstead R."/>
            <person name="Shah Z."/>
            <person name="Kiflezghi M."/>
            <person name="Wade K."/>
            <person name="Ball S.L."/>
            <person name="Bradley K.W."/>
            <person name="Asai D.J."/>
            <person name="Bowman C.A."/>
            <person name="Russell D.A."/>
            <person name="Pope W.H."/>
            <person name="Jacobs-Sera D."/>
            <person name="Hendrix R.W."/>
            <person name="Hatfull G.F."/>
        </authorList>
    </citation>
    <scope>NUCLEOTIDE SEQUENCE [LARGE SCALE GENOMIC DNA]</scope>
    <source>
        <strain evidence="7 8">DSM 27648</strain>
    </source>
</reference>
<feature type="transmembrane region" description="Helical" evidence="6">
    <location>
        <begin position="263"/>
        <end position="286"/>
    </location>
</feature>
<keyword evidence="8" id="KW-1185">Reference proteome</keyword>
<keyword evidence="4 6" id="KW-1133">Transmembrane helix</keyword>
<dbReference type="STRING" id="1391654.AKJ09_07804"/>
<feature type="transmembrane region" description="Helical" evidence="6">
    <location>
        <begin position="63"/>
        <end position="86"/>
    </location>
</feature>
<feature type="transmembrane region" description="Helical" evidence="6">
    <location>
        <begin position="107"/>
        <end position="129"/>
    </location>
</feature>
<dbReference type="KEGG" id="llu:AKJ09_07804"/>
<evidence type="ECO:0008006" key="9">
    <source>
        <dbReference type="Google" id="ProtNLM"/>
    </source>
</evidence>
<dbReference type="PANTHER" id="PTHR30250">
    <property type="entry name" value="PST FAMILY PREDICTED COLANIC ACID TRANSPORTER"/>
    <property type="match status" value="1"/>
</dbReference>
<dbReference type="PANTHER" id="PTHR30250:SF26">
    <property type="entry name" value="PSMA PROTEIN"/>
    <property type="match status" value="1"/>
</dbReference>
<dbReference type="Proteomes" id="UP000064967">
    <property type="component" value="Chromosome"/>
</dbReference>
<dbReference type="RefSeq" id="WP_146652301.1">
    <property type="nucleotide sequence ID" value="NZ_CP012333.1"/>
</dbReference>
<feature type="transmembrane region" description="Helical" evidence="6">
    <location>
        <begin position="310"/>
        <end position="334"/>
    </location>
</feature>
<evidence type="ECO:0000256" key="1">
    <source>
        <dbReference type="ARBA" id="ARBA00004651"/>
    </source>
</evidence>
<feature type="transmembrane region" description="Helical" evidence="6">
    <location>
        <begin position="398"/>
        <end position="424"/>
    </location>
</feature>
<evidence type="ECO:0000256" key="3">
    <source>
        <dbReference type="ARBA" id="ARBA00022692"/>
    </source>
</evidence>
<feature type="transmembrane region" description="Helical" evidence="6">
    <location>
        <begin position="467"/>
        <end position="486"/>
    </location>
</feature>
<organism evidence="7 8">
    <name type="scientific">Labilithrix luteola</name>
    <dbReference type="NCBI Taxonomy" id="1391654"/>
    <lineage>
        <taxon>Bacteria</taxon>
        <taxon>Pseudomonadati</taxon>
        <taxon>Myxococcota</taxon>
        <taxon>Polyangia</taxon>
        <taxon>Polyangiales</taxon>
        <taxon>Labilitrichaceae</taxon>
        <taxon>Labilithrix</taxon>
    </lineage>
</organism>